<dbReference type="Pfam" id="PF04247">
    <property type="entry name" value="SirB"/>
    <property type="match status" value="1"/>
</dbReference>
<dbReference type="RefSeq" id="WP_091244685.1">
    <property type="nucleotide sequence ID" value="NZ_FNAG01000012.1"/>
</dbReference>
<dbReference type="OrthoDB" id="5588650at2"/>
<evidence type="ECO:0000313" key="2">
    <source>
        <dbReference type="EMBL" id="SDD98203.1"/>
    </source>
</evidence>
<dbReference type="PIRSF" id="PIRSF005610">
    <property type="entry name" value="SirB"/>
    <property type="match status" value="1"/>
</dbReference>
<keyword evidence="3" id="KW-1185">Reference proteome</keyword>
<dbReference type="GO" id="GO:0005886">
    <property type="term" value="C:plasma membrane"/>
    <property type="evidence" value="ECO:0007669"/>
    <property type="project" value="TreeGrafter"/>
</dbReference>
<keyword evidence="1" id="KW-1133">Transmembrane helix</keyword>
<reference evidence="2 3" key="1">
    <citation type="submission" date="2016-10" db="EMBL/GenBank/DDBJ databases">
        <authorList>
            <person name="de Groot N.N."/>
        </authorList>
    </citation>
    <scope>NUCLEOTIDE SEQUENCE [LARGE SCALE GENOMIC DNA]</scope>
    <source>
        <strain evidence="2 3">DSM 16957</strain>
    </source>
</reference>
<dbReference type="EMBL" id="FNAG01000012">
    <property type="protein sequence ID" value="SDD98203.1"/>
    <property type="molecule type" value="Genomic_DNA"/>
</dbReference>
<evidence type="ECO:0000256" key="1">
    <source>
        <dbReference type="SAM" id="Phobius"/>
    </source>
</evidence>
<dbReference type="Proteomes" id="UP000199603">
    <property type="component" value="Unassembled WGS sequence"/>
</dbReference>
<name>A0A1G6Z7F3_9GAMM</name>
<dbReference type="AlphaFoldDB" id="A0A1G6Z7F3"/>
<feature type="transmembrane region" description="Helical" evidence="1">
    <location>
        <begin position="12"/>
        <end position="32"/>
    </location>
</feature>
<dbReference type="InterPro" id="IPR007360">
    <property type="entry name" value="SirB"/>
</dbReference>
<gene>
    <name evidence="2" type="ORF">SAMN04488509_11277</name>
</gene>
<organism evidence="2 3">
    <name type="scientific">Aquimonas voraii</name>
    <dbReference type="NCBI Taxonomy" id="265719"/>
    <lineage>
        <taxon>Bacteria</taxon>
        <taxon>Pseudomonadati</taxon>
        <taxon>Pseudomonadota</taxon>
        <taxon>Gammaproteobacteria</taxon>
        <taxon>Lysobacterales</taxon>
        <taxon>Lysobacteraceae</taxon>
        <taxon>Aquimonas</taxon>
    </lineage>
</organism>
<dbReference type="PANTHER" id="PTHR39594">
    <property type="entry name" value="PROTEIN YCHQ"/>
    <property type="match status" value="1"/>
</dbReference>
<dbReference type="PANTHER" id="PTHR39594:SF1">
    <property type="entry name" value="PROTEIN YCHQ"/>
    <property type="match status" value="1"/>
</dbReference>
<feature type="transmembrane region" description="Helical" evidence="1">
    <location>
        <begin position="70"/>
        <end position="90"/>
    </location>
</feature>
<dbReference type="STRING" id="265719.SAMN04488509_11277"/>
<protein>
    <submittedName>
        <fullName evidence="2">Uncharacterized membrane protein SirB2</fullName>
    </submittedName>
</protein>
<accession>A0A1G6Z7F3</accession>
<feature type="transmembrane region" description="Helical" evidence="1">
    <location>
        <begin position="102"/>
        <end position="119"/>
    </location>
</feature>
<evidence type="ECO:0000313" key="3">
    <source>
        <dbReference type="Proteomes" id="UP000199603"/>
    </source>
</evidence>
<keyword evidence="1" id="KW-0812">Transmembrane</keyword>
<keyword evidence="1" id="KW-0472">Membrane</keyword>
<sequence length="133" mass="14647">MLELYPQIKAAHIGLVLLSGSLFALRGLLVLLGQRWANAAAVRYLSYTIDSALLTAALMLLVVLKLNPFTTPWLATKLVLLVLYIVLGVMALGRARTAAQRWAWYLAALATFGFMYTVARAHQPWGVFSAWLG</sequence>
<proteinExistence type="predicted"/>
<feature type="transmembrane region" description="Helical" evidence="1">
    <location>
        <begin position="44"/>
        <end position="64"/>
    </location>
</feature>